<name>A0ABY5ZMY2_9BACT</name>
<dbReference type="Proteomes" id="UP001060414">
    <property type="component" value="Chromosome"/>
</dbReference>
<sequence length="65" mass="7433">MTTFLAVLLLFLLAFAALGLGLFFRRPPLRRRCGEPDDCKCADEGRRPEDYCGREDGDEADRCRH</sequence>
<gene>
    <name evidence="1" type="ORF">L9S41_00985</name>
</gene>
<evidence type="ECO:0008006" key="3">
    <source>
        <dbReference type="Google" id="ProtNLM"/>
    </source>
</evidence>
<dbReference type="EMBL" id="CP092109">
    <property type="protein sequence ID" value="UWZ79988.1"/>
    <property type="molecule type" value="Genomic_DNA"/>
</dbReference>
<protein>
    <recommendedName>
        <fullName evidence="3">Virus attachment protein p12 family protein</fullName>
    </recommendedName>
</protein>
<reference evidence="1" key="1">
    <citation type="journal article" date="2022" name="Environ. Microbiol.">
        <title>Geoalkalibacter halelectricus SAP #1 sp. nov. possessing extracellular electron transfer and mineral#reducing capabilities from a haloalkaline environment.</title>
        <authorList>
            <person name="Yadav S."/>
            <person name="Singh R."/>
            <person name="Sundharam S.S."/>
            <person name="Chaudhary S."/>
            <person name="Krishnamurthi S."/>
            <person name="Patil S.A."/>
        </authorList>
    </citation>
    <scope>NUCLEOTIDE SEQUENCE</scope>
    <source>
        <strain evidence="1">SAP-1</strain>
    </source>
</reference>
<keyword evidence="2" id="KW-1185">Reference proteome</keyword>
<evidence type="ECO:0000313" key="2">
    <source>
        <dbReference type="Proteomes" id="UP001060414"/>
    </source>
</evidence>
<evidence type="ECO:0000313" key="1">
    <source>
        <dbReference type="EMBL" id="UWZ79988.1"/>
    </source>
</evidence>
<organism evidence="1 2">
    <name type="scientific">Geoalkalibacter halelectricus</name>
    <dbReference type="NCBI Taxonomy" id="2847045"/>
    <lineage>
        <taxon>Bacteria</taxon>
        <taxon>Pseudomonadati</taxon>
        <taxon>Thermodesulfobacteriota</taxon>
        <taxon>Desulfuromonadia</taxon>
        <taxon>Desulfuromonadales</taxon>
        <taxon>Geoalkalibacteraceae</taxon>
        <taxon>Geoalkalibacter</taxon>
    </lineage>
</organism>
<proteinExistence type="predicted"/>
<dbReference type="RefSeq" id="WP_260748342.1">
    <property type="nucleotide sequence ID" value="NZ_CP092109.1"/>
</dbReference>
<accession>A0ABY5ZMY2</accession>